<proteinExistence type="predicted"/>
<feature type="domain" description="Xylose isomerase-like TIM barrel" evidence="1">
    <location>
        <begin position="20"/>
        <end position="259"/>
    </location>
</feature>
<sequence length="272" mass="29601">MATFSVAALTVLELAPPEMIELAARCGYDKVGLRLLPATPGGVAYRLMDDAPLLRETLRRLQSTGVTVADIEVVAFRPETDVGSFTPFFEAGARLGAKHILVAAYDPDLARFSDRYRQFCEAAAQYGLTSDLEFMPWTSVPDLETAIRIVGGIDHPAAGILVDALHFDRSQSSLGDLRTIPARRLHYWQLCDGPAERPSTTEQLIHAAREERMFPGEGGLDIVGLARAMPDDLTISIEVPTVQLAKTVDAETRARRALAAGKTVVERARANS</sequence>
<dbReference type="EMBL" id="FMAI01000018">
    <property type="protein sequence ID" value="SCB52891.1"/>
    <property type="molecule type" value="Genomic_DNA"/>
</dbReference>
<dbReference type="PANTHER" id="PTHR12110:SF48">
    <property type="entry name" value="BLL3656 PROTEIN"/>
    <property type="match status" value="1"/>
</dbReference>
<dbReference type="InterPro" id="IPR013022">
    <property type="entry name" value="Xyl_isomerase-like_TIM-brl"/>
</dbReference>
<keyword evidence="3" id="KW-1185">Reference proteome</keyword>
<dbReference type="AlphaFoldDB" id="A0A1C3XKR8"/>
<dbReference type="PANTHER" id="PTHR12110">
    <property type="entry name" value="HYDROXYPYRUVATE ISOMERASE"/>
    <property type="match status" value="1"/>
</dbReference>
<dbReference type="Pfam" id="PF01261">
    <property type="entry name" value="AP_endonuc_2"/>
    <property type="match status" value="1"/>
</dbReference>
<organism evidence="2 3">
    <name type="scientific">Bradyrhizobium shewense</name>
    <dbReference type="NCBI Taxonomy" id="1761772"/>
    <lineage>
        <taxon>Bacteria</taxon>
        <taxon>Pseudomonadati</taxon>
        <taxon>Pseudomonadota</taxon>
        <taxon>Alphaproteobacteria</taxon>
        <taxon>Hyphomicrobiales</taxon>
        <taxon>Nitrobacteraceae</taxon>
        <taxon>Bradyrhizobium</taxon>
    </lineage>
</organism>
<protein>
    <submittedName>
        <fullName evidence="2">Sugar phosphate isomerase/epimerase</fullName>
    </submittedName>
</protein>
<dbReference type="InterPro" id="IPR036237">
    <property type="entry name" value="Xyl_isomerase-like_sf"/>
</dbReference>
<evidence type="ECO:0000313" key="3">
    <source>
        <dbReference type="Proteomes" id="UP000199184"/>
    </source>
</evidence>
<dbReference type="GO" id="GO:0016853">
    <property type="term" value="F:isomerase activity"/>
    <property type="evidence" value="ECO:0007669"/>
    <property type="project" value="UniProtKB-KW"/>
</dbReference>
<evidence type="ECO:0000259" key="1">
    <source>
        <dbReference type="Pfam" id="PF01261"/>
    </source>
</evidence>
<gene>
    <name evidence="2" type="ORF">GA0061098_101858</name>
</gene>
<name>A0A1C3XKR8_9BRAD</name>
<dbReference type="InterPro" id="IPR050312">
    <property type="entry name" value="IolE/XylAMocC-like"/>
</dbReference>
<reference evidence="3" key="1">
    <citation type="submission" date="2016-08" db="EMBL/GenBank/DDBJ databases">
        <authorList>
            <person name="Varghese N."/>
            <person name="Submissions Spin"/>
        </authorList>
    </citation>
    <scope>NUCLEOTIDE SEQUENCE [LARGE SCALE GENOMIC DNA]</scope>
    <source>
        <strain evidence="3">ERR11</strain>
    </source>
</reference>
<dbReference type="Gene3D" id="3.20.20.150">
    <property type="entry name" value="Divalent-metal-dependent TIM barrel enzymes"/>
    <property type="match status" value="1"/>
</dbReference>
<dbReference type="Proteomes" id="UP000199184">
    <property type="component" value="Unassembled WGS sequence"/>
</dbReference>
<keyword evidence="2" id="KW-0413">Isomerase</keyword>
<dbReference type="SUPFAM" id="SSF51658">
    <property type="entry name" value="Xylose isomerase-like"/>
    <property type="match status" value="1"/>
</dbReference>
<evidence type="ECO:0000313" key="2">
    <source>
        <dbReference type="EMBL" id="SCB52891.1"/>
    </source>
</evidence>
<accession>A0A1C3XKR8</accession>